<evidence type="ECO:0000256" key="2">
    <source>
        <dbReference type="SAM" id="MobiDB-lite"/>
    </source>
</evidence>
<dbReference type="EMBL" id="RBVV01000015">
    <property type="protein sequence ID" value="RNJ59505.1"/>
    <property type="molecule type" value="Genomic_DNA"/>
</dbReference>
<dbReference type="Pfam" id="PF15456">
    <property type="entry name" value="Uds1"/>
    <property type="match status" value="1"/>
</dbReference>
<feature type="region of interest" description="Disordered" evidence="2">
    <location>
        <begin position="207"/>
        <end position="226"/>
    </location>
</feature>
<feature type="region of interest" description="Disordered" evidence="2">
    <location>
        <begin position="769"/>
        <end position="788"/>
    </location>
</feature>
<dbReference type="Gene3D" id="1.10.287.1490">
    <property type="match status" value="1"/>
</dbReference>
<feature type="region of interest" description="Disordered" evidence="2">
    <location>
        <begin position="137"/>
        <end position="169"/>
    </location>
</feature>
<keyword evidence="1" id="KW-0175">Coiled coil</keyword>
<name>A0A3M9YH51_9PEZI</name>
<feature type="region of interest" description="Disordered" evidence="2">
    <location>
        <begin position="923"/>
        <end position="960"/>
    </location>
</feature>
<feature type="domain" description="FAZ1 C-terminal region" evidence="4">
    <location>
        <begin position="301"/>
        <end position="335"/>
    </location>
</feature>
<dbReference type="Pfam" id="PF23404">
    <property type="entry name" value="FAZ1_C"/>
    <property type="match status" value="1"/>
</dbReference>
<feature type="region of interest" description="Disordered" evidence="2">
    <location>
        <begin position="640"/>
        <end position="659"/>
    </location>
</feature>
<dbReference type="AlphaFoldDB" id="A0A3M9YH51"/>
<feature type="domain" description="Up-regulated during septation protein 1" evidence="3">
    <location>
        <begin position="75"/>
        <end position="204"/>
    </location>
</feature>
<feature type="domain" description="DUF7801" evidence="5">
    <location>
        <begin position="775"/>
        <end position="921"/>
    </location>
</feature>
<feature type="compositionally biased region" description="Acidic residues" evidence="2">
    <location>
        <begin position="589"/>
        <end position="603"/>
    </location>
</feature>
<evidence type="ECO:0000259" key="3">
    <source>
        <dbReference type="Pfam" id="PF15456"/>
    </source>
</evidence>
<dbReference type="GO" id="GO:0003682">
    <property type="term" value="F:chromatin binding"/>
    <property type="evidence" value="ECO:0007669"/>
    <property type="project" value="TreeGrafter"/>
</dbReference>
<dbReference type="Pfam" id="PF25078">
    <property type="entry name" value="DUF7801"/>
    <property type="match status" value="1"/>
</dbReference>
<feature type="region of interest" description="Disordered" evidence="2">
    <location>
        <begin position="577"/>
        <end position="604"/>
    </location>
</feature>
<dbReference type="GO" id="GO:0000796">
    <property type="term" value="C:condensin complex"/>
    <property type="evidence" value="ECO:0007669"/>
    <property type="project" value="TreeGrafter"/>
</dbReference>
<dbReference type="GeneID" id="39605802"/>
<dbReference type="GO" id="GO:0000785">
    <property type="term" value="C:chromatin"/>
    <property type="evidence" value="ECO:0007669"/>
    <property type="project" value="TreeGrafter"/>
</dbReference>
<feature type="compositionally biased region" description="Basic and acidic residues" evidence="2">
    <location>
        <begin position="157"/>
        <end position="169"/>
    </location>
</feature>
<reference evidence="6 7" key="1">
    <citation type="submission" date="2018-10" db="EMBL/GenBank/DDBJ databases">
        <title>Genome sequence of Verticillium nonalfalfae VnAa140.</title>
        <authorList>
            <person name="Stajich J.E."/>
            <person name="Kasson M.T."/>
        </authorList>
    </citation>
    <scope>NUCLEOTIDE SEQUENCE [LARGE SCALE GENOMIC DNA]</scope>
    <source>
        <strain evidence="6 7">VnAa140</strain>
    </source>
</reference>
<evidence type="ECO:0000313" key="6">
    <source>
        <dbReference type="EMBL" id="RNJ59505.1"/>
    </source>
</evidence>
<accession>A0A3M9YH51</accession>
<evidence type="ECO:0000259" key="5">
    <source>
        <dbReference type="Pfam" id="PF25078"/>
    </source>
</evidence>
<dbReference type="PANTHER" id="PTHR43941">
    <property type="entry name" value="STRUCTURAL MAINTENANCE OF CHROMOSOMES PROTEIN 2"/>
    <property type="match status" value="1"/>
</dbReference>
<evidence type="ECO:0000256" key="1">
    <source>
        <dbReference type="SAM" id="Coils"/>
    </source>
</evidence>
<dbReference type="GO" id="GO:0007076">
    <property type="term" value="P:mitotic chromosome condensation"/>
    <property type="evidence" value="ECO:0007669"/>
    <property type="project" value="TreeGrafter"/>
</dbReference>
<dbReference type="STRING" id="1051616.A0A3M9YH51"/>
<dbReference type="Proteomes" id="UP000267145">
    <property type="component" value="Unassembled WGS sequence"/>
</dbReference>
<keyword evidence="7" id="KW-1185">Reference proteome</keyword>
<feature type="coiled-coil region" evidence="1">
    <location>
        <begin position="467"/>
        <end position="501"/>
    </location>
</feature>
<feature type="region of interest" description="Disordered" evidence="2">
    <location>
        <begin position="415"/>
        <end position="438"/>
    </location>
</feature>
<dbReference type="InterPro" id="IPR056703">
    <property type="entry name" value="DUF7801"/>
</dbReference>
<dbReference type="RefSeq" id="XP_028497663.1">
    <property type="nucleotide sequence ID" value="XM_028636329.1"/>
</dbReference>
<gene>
    <name evidence="6" type="ORF">D7B24_002113</name>
</gene>
<feature type="compositionally biased region" description="Basic and acidic residues" evidence="2">
    <location>
        <begin position="946"/>
        <end position="960"/>
    </location>
</feature>
<feature type="region of interest" description="Disordered" evidence="2">
    <location>
        <begin position="38"/>
        <end position="60"/>
    </location>
</feature>
<dbReference type="PANTHER" id="PTHR43941:SF1">
    <property type="entry name" value="STRUCTURAL MAINTENANCE OF CHROMOSOMES PROTEIN 2"/>
    <property type="match status" value="1"/>
</dbReference>
<feature type="region of interest" description="Disordered" evidence="2">
    <location>
        <begin position="1"/>
        <end position="26"/>
    </location>
</feature>
<evidence type="ECO:0000313" key="7">
    <source>
        <dbReference type="Proteomes" id="UP000267145"/>
    </source>
</evidence>
<protein>
    <submittedName>
        <fullName evidence="6">Uncharacterized protein</fullName>
    </submittedName>
</protein>
<dbReference type="InterPro" id="IPR029191">
    <property type="entry name" value="Uds1"/>
</dbReference>
<sequence length="988" mass="110151">MDRSSPGRDPYGYAPGRLSPAQYQQPLGINGKTLVDGYARDMANTSRSDAPRSSPLNPGQIQSSALVDLKDPIQVHLLTETALTDSKSYEILSQEEVDGLKKQIQTLTQRIQQARTNLTIQAKYRDAAISMSKLYSTGKQDGNRRKSLLNRYSGGDSAREAEAERQASEKKCEELATQLWNLEKSLMEPRQRLLQHTAAILQLTHKASKKAAPRNMGPPANGMPGSPESLYAFSNGRNSMEPGDDMYFNDQGLYQSLDDGTLGRGMGSIPIEPPLKSANREQNAQAQAEIERLRGETAQRQAENERLRVEYEQAQAEIDRLRSDNSQFLSENERLRYEVSEAQAGSEENAQARGQGEQLRHENNQLRAQTDALAQEIDAWRQEDTQRLQSISSTEQKLETLNRSLRDVIVKLNPAKNSDYQAPPSGASAGSERSLQGSSTLDSHFAYLERGLRTVQEDQEFQTSQSLEEAESAAATASIALARAEIRVDNLNSQLRDLMLSVDSKYPTPPDVTNSELDDQFDYADRSLQALETQLSRVDQLTASSETRKREGDQSEAVLMGLWDIIQSGFADIQQRKDQRRKMRAEQGLEPDEDDVSGDEGMDVNEPYSLSAFSTKVQWLYAQATKLKDQKSVLKRQIKQQRELNNKSDSAKDEELRSKQDEIDQIRALLESSAQEANKAQTLLSQALQDVEDANNARSVNDASAAQFRPQLEERDARIAALEAESRSVQTRMADVSSTVQDAESKLKQAKENVALLTTKLADAERLAEEKQQEAEAKSKEAKDQQEEMDKMNEMMVGLKTELTFAQAELDGAYGSRKERAAAVAAVKSTVEVEQLKTEVERLKDELASTLKELEGITAETIGAEREKLDVEGRLDDALAARASLEFEMASLRDQLEGEMRSARDKVSRLQEELDAERLKAVPGAGAGARPGAGASMLSEQFRATMKQERKKFQEDIREEQAKRRRLEEELQKLRKAVGPGKSPLSPR</sequence>
<proteinExistence type="predicted"/>
<dbReference type="InterPro" id="IPR056615">
    <property type="entry name" value="FAZ1_C"/>
</dbReference>
<evidence type="ECO:0000259" key="4">
    <source>
        <dbReference type="Pfam" id="PF23404"/>
    </source>
</evidence>
<feature type="coiled-coil region" evidence="1">
    <location>
        <begin position="276"/>
        <end position="383"/>
    </location>
</feature>
<organism evidence="6 7">
    <name type="scientific">Verticillium nonalfalfae</name>
    <dbReference type="NCBI Taxonomy" id="1051616"/>
    <lineage>
        <taxon>Eukaryota</taxon>
        <taxon>Fungi</taxon>
        <taxon>Dikarya</taxon>
        <taxon>Ascomycota</taxon>
        <taxon>Pezizomycotina</taxon>
        <taxon>Sordariomycetes</taxon>
        <taxon>Hypocreomycetidae</taxon>
        <taxon>Glomerellales</taxon>
        <taxon>Plectosphaerellaceae</taxon>
        <taxon>Verticillium</taxon>
    </lineage>
</organism>
<comment type="caution">
    <text evidence="6">The sequence shown here is derived from an EMBL/GenBank/DDBJ whole genome shotgun (WGS) entry which is preliminary data.</text>
</comment>
<dbReference type="GO" id="GO:0000793">
    <property type="term" value="C:condensed chromosome"/>
    <property type="evidence" value="ECO:0007669"/>
    <property type="project" value="TreeGrafter"/>
</dbReference>